<dbReference type="Proteomes" id="UP001299970">
    <property type="component" value="Unassembled WGS sequence"/>
</dbReference>
<evidence type="ECO:0000256" key="4">
    <source>
        <dbReference type="ARBA" id="ARBA00023136"/>
    </source>
</evidence>
<comment type="subcellular location">
    <subcellularLocation>
        <location evidence="1">Cell membrane</location>
        <topology evidence="1">Multi-pass membrane protein</topology>
    </subcellularLocation>
</comment>
<comment type="caution">
    <text evidence="7">The sequence shown here is derived from an EMBL/GenBank/DDBJ whole genome shotgun (WGS) entry which is preliminary data.</text>
</comment>
<gene>
    <name evidence="7" type="ORF">MMF94_01030</name>
</gene>
<dbReference type="EMBL" id="JAKXMK010000001">
    <property type="protein sequence ID" value="MCH6164249.1"/>
    <property type="molecule type" value="Genomic_DNA"/>
</dbReference>
<keyword evidence="3 5" id="KW-1133">Transmembrane helix</keyword>
<feature type="transmembrane region" description="Helical" evidence="5">
    <location>
        <begin position="300"/>
        <end position="319"/>
    </location>
</feature>
<dbReference type="Gene3D" id="1.20.1250.20">
    <property type="entry name" value="MFS general substrate transporter like domains"/>
    <property type="match status" value="2"/>
</dbReference>
<feature type="transmembrane region" description="Helical" evidence="5">
    <location>
        <begin position="182"/>
        <end position="202"/>
    </location>
</feature>
<dbReference type="InterPro" id="IPR036259">
    <property type="entry name" value="MFS_trans_sf"/>
</dbReference>
<feature type="transmembrane region" description="Helical" evidence="5">
    <location>
        <begin position="331"/>
        <end position="349"/>
    </location>
</feature>
<feature type="transmembrane region" description="Helical" evidence="5">
    <location>
        <begin position="235"/>
        <end position="253"/>
    </location>
</feature>
<accession>A0ABS9T6U9</accession>
<dbReference type="PANTHER" id="PTHR23508">
    <property type="entry name" value="CARBOXYLIC ACID TRANSPORTER PROTEIN HOMOLOG"/>
    <property type="match status" value="1"/>
</dbReference>
<feature type="transmembrane region" description="Helical" evidence="5">
    <location>
        <begin position="157"/>
        <end position="176"/>
    </location>
</feature>
<keyword evidence="4 5" id="KW-0472">Membrane</keyword>
<feature type="transmembrane region" description="Helical" evidence="5">
    <location>
        <begin position="94"/>
        <end position="115"/>
    </location>
</feature>
<dbReference type="PANTHER" id="PTHR23508:SF10">
    <property type="entry name" value="CARBOXYLIC ACID TRANSPORTER PROTEIN HOMOLOG"/>
    <property type="match status" value="1"/>
</dbReference>
<feature type="transmembrane region" description="Helical" evidence="5">
    <location>
        <begin position="387"/>
        <end position="411"/>
    </location>
</feature>
<name>A0ABS9T6U9_9PSEU</name>
<dbReference type="SUPFAM" id="SSF103473">
    <property type="entry name" value="MFS general substrate transporter"/>
    <property type="match status" value="1"/>
</dbReference>
<dbReference type="InterPro" id="IPR011701">
    <property type="entry name" value="MFS"/>
</dbReference>
<keyword evidence="8" id="KW-1185">Reference proteome</keyword>
<organism evidence="7 8">
    <name type="scientific">Pseudonocardia alaniniphila</name>
    <dbReference type="NCBI Taxonomy" id="75291"/>
    <lineage>
        <taxon>Bacteria</taxon>
        <taxon>Bacillati</taxon>
        <taxon>Actinomycetota</taxon>
        <taxon>Actinomycetes</taxon>
        <taxon>Pseudonocardiales</taxon>
        <taxon>Pseudonocardiaceae</taxon>
        <taxon>Pseudonocardia</taxon>
    </lineage>
</organism>
<dbReference type="RefSeq" id="WP_241034275.1">
    <property type="nucleotide sequence ID" value="NZ_BAAAJF010000034.1"/>
</dbReference>
<evidence type="ECO:0000256" key="5">
    <source>
        <dbReference type="SAM" id="Phobius"/>
    </source>
</evidence>
<evidence type="ECO:0000256" key="1">
    <source>
        <dbReference type="ARBA" id="ARBA00004651"/>
    </source>
</evidence>
<proteinExistence type="predicted"/>
<evidence type="ECO:0000259" key="6">
    <source>
        <dbReference type="PROSITE" id="PS50850"/>
    </source>
</evidence>
<evidence type="ECO:0000256" key="3">
    <source>
        <dbReference type="ARBA" id="ARBA00022989"/>
    </source>
</evidence>
<dbReference type="InterPro" id="IPR020846">
    <property type="entry name" value="MFS_dom"/>
</dbReference>
<evidence type="ECO:0000313" key="7">
    <source>
        <dbReference type="EMBL" id="MCH6164249.1"/>
    </source>
</evidence>
<evidence type="ECO:0000256" key="2">
    <source>
        <dbReference type="ARBA" id="ARBA00022692"/>
    </source>
</evidence>
<evidence type="ECO:0000313" key="8">
    <source>
        <dbReference type="Proteomes" id="UP001299970"/>
    </source>
</evidence>
<protein>
    <submittedName>
        <fullName evidence="7">MFS transporter</fullName>
    </submittedName>
</protein>
<feature type="transmembrane region" description="Helical" evidence="5">
    <location>
        <begin position="361"/>
        <end position="381"/>
    </location>
</feature>
<dbReference type="Pfam" id="PF07690">
    <property type="entry name" value="MFS_1"/>
    <property type="match status" value="1"/>
</dbReference>
<sequence length="430" mass="44851">MSQAVPETVGTSTGRQRSRRLTVTAVVVLALLAASYAINAADRQVFPVLLSSITQHYGFSLTEGGFLATIFTLGIGLGGIPAGRLADRLSRKSLMVFGIAIYSAFTILTPLAFGFADMAAYRTLSGVGESLQNAALFSAVGAYFYTRRSLALGALNVSYGVGGALGPLIGARLFTASGSWSLPLYVFGVVGFLFVLGILLLVDKGFTEAKDTGRTPPAGGAESSQLPATLRNRNSVILCLTCAAAGLSLYSYLGLYPTFLQSELGLSVNDAGLAASMFGIGSLVASIPAGYLGDRYGNRIIIQLSFLCAIIVGALMFMAADTVAEQTTLSFLEGAFGSGFVYVNLYAALQRSVRPSLVGRASGAFVTCFFLPSAVAGYLFAELVKSAGWSGATIVQLMLFPLIGAILMAFARLPEPAARTRLATRTATTG</sequence>
<feature type="domain" description="Major facilitator superfamily (MFS) profile" evidence="6">
    <location>
        <begin position="28"/>
        <end position="419"/>
    </location>
</feature>
<feature type="transmembrane region" description="Helical" evidence="5">
    <location>
        <begin position="273"/>
        <end position="293"/>
    </location>
</feature>
<keyword evidence="2 5" id="KW-0812">Transmembrane</keyword>
<feature type="transmembrane region" description="Helical" evidence="5">
    <location>
        <begin position="64"/>
        <end position="82"/>
    </location>
</feature>
<feature type="transmembrane region" description="Helical" evidence="5">
    <location>
        <begin position="127"/>
        <end position="145"/>
    </location>
</feature>
<dbReference type="PROSITE" id="PS50850">
    <property type="entry name" value="MFS"/>
    <property type="match status" value="1"/>
</dbReference>
<reference evidence="7 8" key="1">
    <citation type="submission" date="2022-03" db="EMBL/GenBank/DDBJ databases">
        <title>Pseudonocardia alaer sp. nov., a novel actinomycete isolated from reed forest soil.</title>
        <authorList>
            <person name="Wang L."/>
        </authorList>
    </citation>
    <scope>NUCLEOTIDE SEQUENCE [LARGE SCALE GENOMIC DNA]</scope>
    <source>
        <strain evidence="7 8">Y-16303</strain>
    </source>
</reference>